<gene>
    <name evidence="7" type="ORF">COZ82_01975</name>
</gene>
<accession>A0A2M7INR4</accession>
<dbReference type="Proteomes" id="UP000230837">
    <property type="component" value="Unassembled WGS sequence"/>
</dbReference>
<dbReference type="PANTHER" id="PTHR30093">
    <property type="entry name" value="GENERAL SECRETION PATHWAY PROTEIN G"/>
    <property type="match status" value="1"/>
</dbReference>
<dbReference type="PROSITE" id="PS00409">
    <property type="entry name" value="PROKAR_NTER_METHYL"/>
    <property type="match status" value="1"/>
</dbReference>
<dbReference type="InterPro" id="IPR000983">
    <property type="entry name" value="Bac_GSPG_pilin"/>
</dbReference>
<dbReference type="PANTHER" id="PTHR30093:SF44">
    <property type="entry name" value="TYPE II SECRETION SYSTEM CORE PROTEIN G"/>
    <property type="match status" value="1"/>
</dbReference>
<evidence type="ECO:0000256" key="3">
    <source>
        <dbReference type="ARBA" id="ARBA00022692"/>
    </source>
</evidence>
<dbReference type="NCBIfam" id="TIGR02532">
    <property type="entry name" value="IV_pilin_GFxxxE"/>
    <property type="match status" value="1"/>
</dbReference>
<dbReference type="AlphaFoldDB" id="A0A2M7INR4"/>
<dbReference type="GO" id="GO:0015628">
    <property type="term" value="P:protein secretion by the type II secretion system"/>
    <property type="evidence" value="ECO:0007669"/>
    <property type="project" value="InterPro"/>
</dbReference>
<dbReference type="GO" id="GO:0015627">
    <property type="term" value="C:type II protein secretion system complex"/>
    <property type="evidence" value="ECO:0007669"/>
    <property type="project" value="InterPro"/>
</dbReference>
<evidence type="ECO:0000256" key="5">
    <source>
        <dbReference type="ARBA" id="ARBA00023136"/>
    </source>
</evidence>
<dbReference type="InterPro" id="IPR045584">
    <property type="entry name" value="Pilin-like"/>
</dbReference>
<keyword evidence="2" id="KW-0488">Methylation</keyword>
<organism evidence="7 8">
    <name type="scientific">Candidatus Kaiserbacteria bacterium CG_4_8_14_3_um_filter_38_9</name>
    <dbReference type="NCBI Taxonomy" id="1974599"/>
    <lineage>
        <taxon>Bacteria</taxon>
        <taxon>Candidatus Kaiseribacteriota</taxon>
    </lineage>
</organism>
<comment type="caution">
    <text evidence="7">The sequence shown here is derived from an EMBL/GenBank/DDBJ whole genome shotgun (WGS) entry which is preliminary data.</text>
</comment>
<evidence type="ECO:0000256" key="2">
    <source>
        <dbReference type="ARBA" id="ARBA00022481"/>
    </source>
</evidence>
<evidence type="ECO:0000256" key="4">
    <source>
        <dbReference type="ARBA" id="ARBA00022989"/>
    </source>
</evidence>
<evidence type="ECO:0000256" key="1">
    <source>
        <dbReference type="ARBA" id="ARBA00004167"/>
    </source>
</evidence>
<dbReference type="EMBL" id="PFHR01000109">
    <property type="protein sequence ID" value="PIW96992.1"/>
    <property type="molecule type" value="Genomic_DNA"/>
</dbReference>
<dbReference type="Gene3D" id="3.30.700.10">
    <property type="entry name" value="Glycoprotein, Type 4 Pilin"/>
    <property type="match status" value="1"/>
</dbReference>
<name>A0A2M7INR4_9BACT</name>
<dbReference type="Pfam" id="PF07963">
    <property type="entry name" value="N_methyl"/>
    <property type="match status" value="1"/>
</dbReference>
<keyword evidence="3 6" id="KW-0812">Transmembrane</keyword>
<evidence type="ECO:0008006" key="9">
    <source>
        <dbReference type="Google" id="ProtNLM"/>
    </source>
</evidence>
<keyword evidence="5 6" id="KW-0472">Membrane</keyword>
<proteinExistence type="predicted"/>
<evidence type="ECO:0000256" key="6">
    <source>
        <dbReference type="SAM" id="Phobius"/>
    </source>
</evidence>
<reference evidence="8" key="1">
    <citation type="submission" date="2017-09" db="EMBL/GenBank/DDBJ databases">
        <title>Depth-based differentiation of microbial function through sediment-hosted aquifers and enrichment of novel symbionts in the deep terrestrial subsurface.</title>
        <authorList>
            <person name="Probst A.J."/>
            <person name="Ladd B."/>
            <person name="Jarett J.K."/>
            <person name="Geller-Mcgrath D.E."/>
            <person name="Sieber C.M.K."/>
            <person name="Emerson J.B."/>
            <person name="Anantharaman K."/>
            <person name="Thomas B.C."/>
            <person name="Malmstrom R."/>
            <person name="Stieglmeier M."/>
            <person name="Klingl A."/>
            <person name="Woyke T."/>
            <person name="Ryan C.M."/>
            <person name="Banfield J.F."/>
        </authorList>
    </citation>
    <scope>NUCLEOTIDE SEQUENCE [LARGE SCALE GENOMIC DNA]</scope>
</reference>
<feature type="transmembrane region" description="Helical" evidence="6">
    <location>
        <begin position="12"/>
        <end position="40"/>
    </location>
</feature>
<comment type="subcellular location">
    <subcellularLocation>
        <location evidence="1">Membrane</location>
        <topology evidence="1">Single-pass membrane protein</topology>
    </subcellularLocation>
</comment>
<evidence type="ECO:0000313" key="8">
    <source>
        <dbReference type="Proteomes" id="UP000230837"/>
    </source>
</evidence>
<dbReference type="GO" id="GO:0016020">
    <property type="term" value="C:membrane"/>
    <property type="evidence" value="ECO:0007669"/>
    <property type="project" value="UniProtKB-SubCell"/>
</dbReference>
<keyword evidence="4 6" id="KW-1133">Transmembrane helix</keyword>
<dbReference type="SUPFAM" id="SSF54523">
    <property type="entry name" value="Pili subunits"/>
    <property type="match status" value="1"/>
</dbReference>
<dbReference type="PRINTS" id="PR00813">
    <property type="entry name" value="BCTERIALGSPG"/>
</dbReference>
<protein>
    <recommendedName>
        <fullName evidence="9">Type II secretion system protein GspG C-terminal domain-containing protein</fullName>
    </recommendedName>
</protein>
<dbReference type="InterPro" id="IPR012902">
    <property type="entry name" value="N_methyl_site"/>
</dbReference>
<sequence>MKNYLTRKNYSAGFTLIELLVVIAIIGILSSVVLASLNSARTKGRDARRMSDLHNIQLALELYYNKYGTYKVAGTGYRGDGNGWLGYENGGMYAKAVTRGLQENGFLSAPLIDDPIQKPGYMIYLCEGAQVYALSATKENSTTQDTDYIQKTCNGTGGNGTYTRYGKNYAVTNKTY</sequence>
<evidence type="ECO:0000313" key="7">
    <source>
        <dbReference type="EMBL" id="PIW96992.1"/>
    </source>
</evidence>